<dbReference type="SUPFAM" id="SSF55811">
    <property type="entry name" value="Nudix"/>
    <property type="match status" value="1"/>
</dbReference>
<reference evidence="8 9" key="1">
    <citation type="journal article" date="2012" name="Eukaryot. Cell">
        <title>Draft genome sequence of CBS 2479, the standard type strain of Trichosporon asahii.</title>
        <authorList>
            <person name="Yang R.Y."/>
            <person name="Li H.T."/>
            <person name="Zhu H."/>
            <person name="Zhou G.P."/>
            <person name="Wang M."/>
            <person name="Wang L."/>
        </authorList>
    </citation>
    <scope>NUCLEOTIDE SEQUENCE [LARGE SCALE GENOMIC DNA]</scope>
    <source>
        <strain evidence="9">ATCC 90039 / CBS 2479 / JCM 2466 / KCTC 7840 / NCYC 2677 / UAMH 7654</strain>
    </source>
</reference>
<evidence type="ECO:0000256" key="1">
    <source>
        <dbReference type="ARBA" id="ARBA00001936"/>
    </source>
</evidence>
<dbReference type="GeneID" id="25987106"/>
<dbReference type="VEuPathDB" id="FungiDB:A1Q1_03593"/>
<keyword evidence="6" id="KW-0464">Manganese</keyword>
<evidence type="ECO:0000256" key="6">
    <source>
        <dbReference type="ARBA" id="ARBA00023211"/>
    </source>
</evidence>
<protein>
    <recommendedName>
        <fullName evidence="7">Nudix hydrolase domain-containing protein</fullName>
    </recommendedName>
</protein>
<dbReference type="GO" id="GO:0005739">
    <property type="term" value="C:mitochondrion"/>
    <property type="evidence" value="ECO:0007669"/>
    <property type="project" value="TreeGrafter"/>
</dbReference>
<evidence type="ECO:0000259" key="7">
    <source>
        <dbReference type="PROSITE" id="PS51462"/>
    </source>
</evidence>
<dbReference type="InterPro" id="IPR039121">
    <property type="entry name" value="NUDT19"/>
</dbReference>
<dbReference type="CDD" id="cd18870">
    <property type="entry name" value="NUDIX_AcylCoAdiphos_Nudt19"/>
    <property type="match status" value="1"/>
</dbReference>
<dbReference type="AlphaFoldDB" id="J6ESM9"/>
<dbReference type="RefSeq" id="XP_014178866.1">
    <property type="nucleotide sequence ID" value="XM_014323391.1"/>
</dbReference>
<dbReference type="OrthoDB" id="2592539at2759"/>
<dbReference type="InterPro" id="IPR000086">
    <property type="entry name" value="NUDIX_hydrolase_dom"/>
</dbReference>
<dbReference type="InterPro" id="IPR015797">
    <property type="entry name" value="NUDIX_hydrolase-like_dom_sf"/>
</dbReference>
<gene>
    <name evidence="8" type="ORF">A1Q1_03593</name>
</gene>
<dbReference type="HOGENOM" id="CLU_018689_1_0_1"/>
<dbReference type="GO" id="GO:0016818">
    <property type="term" value="F:hydrolase activity, acting on acid anhydrides, in phosphorus-containing anhydrides"/>
    <property type="evidence" value="ECO:0007669"/>
    <property type="project" value="InterPro"/>
</dbReference>
<dbReference type="PANTHER" id="PTHR12318">
    <property type="entry name" value="TESTOSTERONE-REGULATED PROTEIN RP2"/>
    <property type="match status" value="1"/>
</dbReference>
<evidence type="ECO:0000256" key="5">
    <source>
        <dbReference type="ARBA" id="ARBA00022842"/>
    </source>
</evidence>
<keyword evidence="5" id="KW-0460">Magnesium</keyword>
<dbReference type="PANTHER" id="PTHR12318:SF0">
    <property type="entry name" value="ACYL-COENZYME A DIPHOSPHATASE NUDT19"/>
    <property type="match status" value="1"/>
</dbReference>
<dbReference type="EMBL" id="ALBS01000238">
    <property type="protein sequence ID" value="EJT47534.1"/>
    <property type="molecule type" value="Genomic_DNA"/>
</dbReference>
<evidence type="ECO:0000256" key="2">
    <source>
        <dbReference type="ARBA" id="ARBA00001946"/>
    </source>
</evidence>
<sequence length="398" mass="44683">MKASIARSSEQMSVVSLLLIRIYDITHLSHVGPHPALRSWDCTLLAITIVLDALEVLLRNAPEYAVLPLSGRGTQADRAQAEFQLTVSVLLLSPTNQILLLHRVKTSSAFPSAHVFPGGTVSEFHEEPVPPPGDPKRHWDSEAYQLAAIRETFEESGILLAKPKGQESGFELLQLNDETRVKGRKATHADQIKFTDWLDKVGGVPDLNGLVPFTRWITPPGAPIKKRFSVQMYIYMLPLGQPTPDTAHDGGLEHTEAEWADVREWVRRAQSGEVMLYEPQAFPLHVMAPFFPQGPNRDYAVERKNLLEFIHRVPTGDSGHWTTQIPWKDKIMCPYVEGQVDDGRVIISCEHPGPEIADEERRGGCADRMVMINTWTQNPRNAEMVLRKDAKYKPVSKL</sequence>
<dbReference type="PROSITE" id="PS51462">
    <property type="entry name" value="NUDIX"/>
    <property type="match status" value="1"/>
</dbReference>
<dbReference type="GO" id="GO:0046872">
    <property type="term" value="F:metal ion binding"/>
    <property type="evidence" value="ECO:0007669"/>
    <property type="project" value="UniProtKB-KW"/>
</dbReference>
<organism evidence="8 9">
    <name type="scientific">Trichosporon asahii var. asahii (strain ATCC 90039 / CBS 2479 / JCM 2466 / KCTC 7840 / NBRC 103889/ NCYC 2677 / UAMH 7654)</name>
    <name type="common">Yeast</name>
    <dbReference type="NCBI Taxonomy" id="1186058"/>
    <lineage>
        <taxon>Eukaryota</taxon>
        <taxon>Fungi</taxon>
        <taxon>Dikarya</taxon>
        <taxon>Basidiomycota</taxon>
        <taxon>Agaricomycotina</taxon>
        <taxon>Tremellomycetes</taxon>
        <taxon>Trichosporonales</taxon>
        <taxon>Trichosporonaceae</taxon>
        <taxon>Trichosporon</taxon>
    </lineage>
</organism>
<dbReference type="Proteomes" id="UP000002748">
    <property type="component" value="Unassembled WGS sequence"/>
</dbReference>
<keyword evidence="3" id="KW-0479">Metal-binding</keyword>
<name>J6ESM9_TRIAS</name>
<comment type="caution">
    <text evidence="8">The sequence shown here is derived from an EMBL/GenBank/DDBJ whole genome shotgun (WGS) entry which is preliminary data.</text>
</comment>
<dbReference type="KEGG" id="tasa:A1Q1_03593"/>
<feature type="domain" description="Nudix hydrolase" evidence="7">
    <location>
        <begin position="82"/>
        <end position="282"/>
    </location>
</feature>
<proteinExistence type="predicted"/>
<keyword evidence="4" id="KW-0378">Hydrolase</keyword>
<accession>J6ESM9</accession>
<dbReference type="Gene3D" id="3.90.79.10">
    <property type="entry name" value="Nucleoside Triphosphate Pyrophosphohydrolase"/>
    <property type="match status" value="1"/>
</dbReference>
<dbReference type="Pfam" id="PF00293">
    <property type="entry name" value="NUDIX"/>
    <property type="match status" value="1"/>
</dbReference>
<comment type="cofactor">
    <cofactor evidence="2">
        <name>Mg(2+)</name>
        <dbReference type="ChEBI" id="CHEBI:18420"/>
    </cofactor>
</comment>
<comment type="cofactor">
    <cofactor evidence="1">
        <name>Mn(2+)</name>
        <dbReference type="ChEBI" id="CHEBI:29035"/>
    </cofactor>
</comment>
<evidence type="ECO:0000313" key="8">
    <source>
        <dbReference type="EMBL" id="EJT47534.1"/>
    </source>
</evidence>
<evidence type="ECO:0000256" key="3">
    <source>
        <dbReference type="ARBA" id="ARBA00022723"/>
    </source>
</evidence>
<evidence type="ECO:0000313" key="9">
    <source>
        <dbReference type="Proteomes" id="UP000002748"/>
    </source>
</evidence>
<evidence type="ECO:0000256" key="4">
    <source>
        <dbReference type="ARBA" id="ARBA00022801"/>
    </source>
</evidence>